<dbReference type="EMBL" id="PKTG01000035">
    <property type="protein sequence ID" value="PLX19288.1"/>
    <property type="molecule type" value="Genomic_DNA"/>
</dbReference>
<dbReference type="PANTHER" id="PTHR11228:SF27">
    <property type="entry name" value="GLYCYL-RADICAL ENZYME ACTIVATING ENZYME MJ1227-RELATED"/>
    <property type="match status" value="1"/>
</dbReference>
<comment type="caution">
    <text evidence="6">The sequence shown here is derived from an EMBL/GenBank/DDBJ whole genome shotgun (WGS) entry which is preliminary data.</text>
</comment>
<evidence type="ECO:0000256" key="4">
    <source>
        <dbReference type="ARBA" id="ARBA00023014"/>
    </source>
</evidence>
<dbReference type="SFLD" id="SFLDG01094">
    <property type="entry name" value="Uncharacterised_Radical_SAM_Su"/>
    <property type="match status" value="1"/>
</dbReference>
<dbReference type="NCBIfam" id="TIGR02495">
    <property type="entry name" value="NrdG2"/>
    <property type="match status" value="1"/>
</dbReference>
<dbReference type="GO" id="GO:0051536">
    <property type="term" value="F:iron-sulfur cluster binding"/>
    <property type="evidence" value="ECO:0007669"/>
    <property type="project" value="UniProtKB-KW"/>
</dbReference>
<evidence type="ECO:0000256" key="1">
    <source>
        <dbReference type="ARBA" id="ARBA00022691"/>
    </source>
</evidence>
<dbReference type="InterPro" id="IPR012840">
    <property type="entry name" value="NrdG2"/>
</dbReference>
<evidence type="ECO:0000256" key="2">
    <source>
        <dbReference type="ARBA" id="ARBA00022723"/>
    </source>
</evidence>
<keyword evidence="2" id="KW-0479">Metal-binding</keyword>
<feature type="domain" description="Radical SAM core" evidence="5">
    <location>
        <begin position="14"/>
        <end position="157"/>
    </location>
</feature>
<dbReference type="InterPro" id="IPR007197">
    <property type="entry name" value="rSAM"/>
</dbReference>
<evidence type="ECO:0000259" key="5">
    <source>
        <dbReference type="PROSITE" id="PS51918"/>
    </source>
</evidence>
<protein>
    <submittedName>
        <fullName evidence="6">Anaerobic ribonucleoside-triphosphate reductase activating protein</fullName>
    </submittedName>
</protein>
<gene>
    <name evidence="6" type="ORF">C0601_02225</name>
</gene>
<name>A0A2N5ZKQ4_MUIH1</name>
<reference evidence="6 7" key="1">
    <citation type="submission" date="2017-11" db="EMBL/GenBank/DDBJ databases">
        <title>Genome-resolved metagenomics identifies genetic mobility, metabolic interactions, and unexpected diversity in perchlorate-reducing communities.</title>
        <authorList>
            <person name="Barnum T.P."/>
            <person name="Figueroa I.A."/>
            <person name="Carlstrom C.I."/>
            <person name="Lucas L.N."/>
            <person name="Engelbrektson A.L."/>
            <person name="Coates J.D."/>
        </authorList>
    </citation>
    <scope>NUCLEOTIDE SEQUENCE [LARGE SCALE GENOMIC DNA]</scope>
    <source>
        <strain evidence="6">BM706</strain>
    </source>
</reference>
<keyword evidence="3" id="KW-0408">Iron</keyword>
<evidence type="ECO:0000313" key="6">
    <source>
        <dbReference type="EMBL" id="PLX19288.1"/>
    </source>
</evidence>
<dbReference type="PANTHER" id="PTHR11228">
    <property type="entry name" value="RADICAL SAM DOMAIN PROTEIN"/>
    <property type="match status" value="1"/>
</dbReference>
<dbReference type="GO" id="GO:0003824">
    <property type="term" value="F:catalytic activity"/>
    <property type="evidence" value="ECO:0007669"/>
    <property type="project" value="InterPro"/>
</dbReference>
<dbReference type="AlphaFoldDB" id="A0A2N5ZKQ4"/>
<proteinExistence type="predicted"/>
<organism evidence="6 7">
    <name type="scientific">Muiribacterium halophilum</name>
    <dbReference type="NCBI Taxonomy" id="2053465"/>
    <lineage>
        <taxon>Bacteria</taxon>
        <taxon>Candidatus Muiribacteriota</taxon>
        <taxon>Candidatus Muiribacteriia</taxon>
        <taxon>Candidatus Muiribacteriales</taxon>
        <taxon>Candidatus Muiribacteriaceae</taxon>
        <taxon>Candidatus Muiribacterium</taxon>
    </lineage>
</organism>
<dbReference type="InterPro" id="IPR013785">
    <property type="entry name" value="Aldolase_TIM"/>
</dbReference>
<dbReference type="Proteomes" id="UP000234857">
    <property type="component" value="Unassembled WGS sequence"/>
</dbReference>
<keyword evidence="1" id="KW-0949">S-adenosyl-L-methionine</keyword>
<dbReference type="InterPro" id="IPR050377">
    <property type="entry name" value="Radical_SAM_PqqE_MftC-like"/>
</dbReference>
<evidence type="ECO:0000256" key="3">
    <source>
        <dbReference type="ARBA" id="ARBA00023004"/>
    </source>
</evidence>
<dbReference type="Pfam" id="PF04055">
    <property type="entry name" value="Radical_SAM"/>
    <property type="match status" value="1"/>
</dbReference>
<evidence type="ECO:0000313" key="7">
    <source>
        <dbReference type="Proteomes" id="UP000234857"/>
    </source>
</evidence>
<dbReference type="GO" id="GO:0046872">
    <property type="term" value="F:metal ion binding"/>
    <property type="evidence" value="ECO:0007669"/>
    <property type="project" value="UniProtKB-KW"/>
</dbReference>
<keyword evidence="4" id="KW-0411">Iron-sulfur</keyword>
<accession>A0A2N5ZKQ4</accession>
<sequence length="157" mass="17484">MIKIGGIIKHSTRDYPGRIASVIFIRGCDFRCPFCHNPELIYTEGDVLSPLSVSNTIKGLKKWIDGVCITGGEPLLYPDVIDLINYIKKEIALPVKIDTNGNHPEMLERIIDEGLVDYIAMDIKHIPGTEGYEKATGKNVFSENIINSINLLKNSNI</sequence>
<dbReference type="PROSITE" id="PS51918">
    <property type="entry name" value="RADICAL_SAM"/>
    <property type="match status" value="1"/>
</dbReference>
<dbReference type="SUPFAM" id="SSF102114">
    <property type="entry name" value="Radical SAM enzymes"/>
    <property type="match status" value="1"/>
</dbReference>
<dbReference type="InterPro" id="IPR058240">
    <property type="entry name" value="rSAM_sf"/>
</dbReference>
<dbReference type="CDD" id="cd01335">
    <property type="entry name" value="Radical_SAM"/>
    <property type="match status" value="1"/>
</dbReference>
<dbReference type="SFLD" id="SFLDS00029">
    <property type="entry name" value="Radical_SAM"/>
    <property type="match status" value="1"/>
</dbReference>
<dbReference type="Gene3D" id="3.20.20.70">
    <property type="entry name" value="Aldolase class I"/>
    <property type="match status" value="1"/>
</dbReference>